<evidence type="ECO:0008006" key="3">
    <source>
        <dbReference type="Google" id="ProtNLM"/>
    </source>
</evidence>
<gene>
    <name evidence="2" type="ORF">TVY486_0403450</name>
</gene>
<dbReference type="VEuPathDB" id="TriTrypDB:TvY486_0403450"/>
<feature type="signal peptide" evidence="1">
    <location>
        <begin position="1"/>
        <end position="24"/>
    </location>
</feature>
<feature type="chain" id="PRO_5003409746" description="Secreted protein" evidence="1">
    <location>
        <begin position="25"/>
        <end position="122"/>
    </location>
</feature>
<keyword evidence="1" id="KW-0732">Signal</keyword>
<evidence type="ECO:0000256" key="1">
    <source>
        <dbReference type="SAM" id="SignalP"/>
    </source>
</evidence>
<dbReference type="EMBL" id="HE573020">
    <property type="protein sequence ID" value="CCC47679.1"/>
    <property type="molecule type" value="Genomic_DNA"/>
</dbReference>
<reference evidence="2" key="1">
    <citation type="journal article" date="2012" name="Proc. Natl. Acad. Sci. U.S.A.">
        <title>Antigenic diversity is generated by distinct evolutionary mechanisms in African trypanosome species.</title>
        <authorList>
            <person name="Jackson A.P."/>
            <person name="Berry A."/>
            <person name="Aslett M."/>
            <person name="Allison H.C."/>
            <person name="Burton P."/>
            <person name="Vavrova-Anderson J."/>
            <person name="Brown R."/>
            <person name="Browne H."/>
            <person name="Corton N."/>
            <person name="Hauser H."/>
            <person name="Gamble J."/>
            <person name="Gilderthorp R."/>
            <person name="Marcello L."/>
            <person name="McQuillan J."/>
            <person name="Otto T.D."/>
            <person name="Quail M.A."/>
            <person name="Sanders M.J."/>
            <person name="van Tonder A."/>
            <person name="Ginger M.L."/>
            <person name="Field M.C."/>
            <person name="Barry J.D."/>
            <person name="Hertz-Fowler C."/>
            <person name="Berriman M."/>
        </authorList>
    </citation>
    <scope>NUCLEOTIDE SEQUENCE</scope>
    <source>
        <strain evidence="2">Y486</strain>
    </source>
</reference>
<accession>G0TUP4</accession>
<sequence>MAHFLHFVSMYGSLCISWSSVALSSSSSMWLHWLQNGRASCGCSMIKCNTATGKSHTTTQPLSCSLCEFIAVVFAAVMMHLIYESVHLRCSSSERLVETNLAFSLFTDQSSLTFCLTYCRAS</sequence>
<name>G0TUP4_TRYVY</name>
<protein>
    <recommendedName>
        <fullName evidence="3">Secreted protein</fullName>
    </recommendedName>
</protein>
<evidence type="ECO:0000313" key="2">
    <source>
        <dbReference type="EMBL" id="CCC47679.1"/>
    </source>
</evidence>
<proteinExistence type="predicted"/>
<organism evidence="2">
    <name type="scientific">Trypanosoma vivax (strain Y486)</name>
    <dbReference type="NCBI Taxonomy" id="1055687"/>
    <lineage>
        <taxon>Eukaryota</taxon>
        <taxon>Discoba</taxon>
        <taxon>Euglenozoa</taxon>
        <taxon>Kinetoplastea</taxon>
        <taxon>Metakinetoplastina</taxon>
        <taxon>Trypanosomatida</taxon>
        <taxon>Trypanosomatidae</taxon>
        <taxon>Trypanosoma</taxon>
        <taxon>Duttonella</taxon>
    </lineage>
</organism>
<dbReference type="AlphaFoldDB" id="G0TUP4"/>